<evidence type="ECO:0000313" key="1">
    <source>
        <dbReference type="EMBL" id="CBN75186.1"/>
    </source>
</evidence>
<evidence type="ECO:0000313" key="2">
    <source>
        <dbReference type="Proteomes" id="UP000002630"/>
    </source>
</evidence>
<dbReference type="InParanoid" id="D8LSC9"/>
<dbReference type="Proteomes" id="UP000002630">
    <property type="component" value="Linkage Group LG11"/>
</dbReference>
<reference evidence="1 2" key="1">
    <citation type="journal article" date="2010" name="Nature">
        <title>The Ectocarpus genome and the independent evolution of multicellularity in brown algae.</title>
        <authorList>
            <person name="Cock J.M."/>
            <person name="Sterck L."/>
            <person name="Rouze P."/>
            <person name="Scornet D."/>
            <person name="Allen A.E."/>
            <person name="Amoutzias G."/>
            <person name="Anthouard V."/>
            <person name="Artiguenave F."/>
            <person name="Aury J.M."/>
            <person name="Badger J.H."/>
            <person name="Beszteri B."/>
            <person name="Billiau K."/>
            <person name="Bonnet E."/>
            <person name="Bothwell J.H."/>
            <person name="Bowler C."/>
            <person name="Boyen C."/>
            <person name="Brownlee C."/>
            <person name="Carrano C.J."/>
            <person name="Charrier B."/>
            <person name="Cho G.Y."/>
            <person name="Coelho S.M."/>
            <person name="Collen J."/>
            <person name="Corre E."/>
            <person name="Da Silva C."/>
            <person name="Delage L."/>
            <person name="Delaroque N."/>
            <person name="Dittami S.M."/>
            <person name="Doulbeau S."/>
            <person name="Elias M."/>
            <person name="Farnham G."/>
            <person name="Gachon C.M."/>
            <person name="Gschloessl B."/>
            <person name="Heesch S."/>
            <person name="Jabbari K."/>
            <person name="Jubin C."/>
            <person name="Kawai H."/>
            <person name="Kimura K."/>
            <person name="Kloareg B."/>
            <person name="Kupper F.C."/>
            <person name="Lang D."/>
            <person name="Le Bail A."/>
            <person name="Leblanc C."/>
            <person name="Lerouge P."/>
            <person name="Lohr M."/>
            <person name="Lopez P.J."/>
            <person name="Martens C."/>
            <person name="Maumus F."/>
            <person name="Michel G."/>
            <person name="Miranda-Saavedra D."/>
            <person name="Morales J."/>
            <person name="Moreau H."/>
            <person name="Motomura T."/>
            <person name="Nagasato C."/>
            <person name="Napoli C.A."/>
            <person name="Nelson D.R."/>
            <person name="Nyvall-Collen P."/>
            <person name="Peters A.F."/>
            <person name="Pommier C."/>
            <person name="Potin P."/>
            <person name="Poulain J."/>
            <person name="Quesneville H."/>
            <person name="Read B."/>
            <person name="Rensing S.A."/>
            <person name="Ritter A."/>
            <person name="Rousvoal S."/>
            <person name="Samanta M."/>
            <person name="Samson G."/>
            <person name="Schroeder D.C."/>
            <person name="Segurens B."/>
            <person name="Strittmatter M."/>
            <person name="Tonon T."/>
            <person name="Tregear J.W."/>
            <person name="Valentin K."/>
            <person name="von Dassow P."/>
            <person name="Yamagishi T."/>
            <person name="Van de Peer Y."/>
            <person name="Wincker P."/>
        </authorList>
    </citation>
    <scope>NUCLEOTIDE SEQUENCE [LARGE SCALE GENOMIC DNA]</scope>
    <source>
        <strain evidence="2">Ec32 / CCAP1310/4</strain>
    </source>
</reference>
<organism evidence="1 2">
    <name type="scientific">Ectocarpus siliculosus</name>
    <name type="common">Brown alga</name>
    <name type="synonym">Conferva siliculosa</name>
    <dbReference type="NCBI Taxonomy" id="2880"/>
    <lineage>
        <taxon>Eukaryota</taxon>
        <taxon>Sar</taxon>
        <taxon>Stramenopiles</taxon>
        <taxon>Ochrophyta</taxon>
        <taxon>PX clade</taxon>
        <taxon>Phaeophyceae</taxon>
        <taxon>Ectocarpales</taxon>
        <taxon>Ectocarpaceae</taxon>
        <taxon>Ectocarpus</taxon>
    </lineage>
</organism>
<proteinExistence type="predicted"/>
<keyword evidence="2" id="KW-1185">Reference proteome</keyword>
<gene>
    <name evidence="1" type="ORF">Esi_0072_0024</name>
</gene>
<sequence length="102" mass="11575">MSSIASSQITREYYKSGYWAILQTPKHILNAVVLHLVARALRWHIDRMLGVNFAAGDEGMNSWRVEYGMLGPRLGHGILAHSRNFRRPRASMRSIQPSSKTP</sequence>
<dbReference type="AlphaFoldDB" id="D8LSC9"/>
<dbReference type="EMBL" id="FN648949">
    <property type="protein sequence ID" value="CBN75186.1"/>
    <property type="molecule type" value="Genomic_DNA"/>
</dbReference>
<dbReference type="EMBL" id="FN649736">
    <property type="protein sequence ID" value="CBN75186.1"/>
    <property type="molecule type" value="Genomic_DNA"/>
</dbReference>
<accession>D8LSC9</accession>
<name>D8LSC9_ECTSI</name>
<protein>
    <submittedName>
        <fullName evidence="1">Uncharacterized protein</fullName>
    </submittedName>
</protein>